<dbReference type="AlphaFoldDB" id="A0A7S4SIH2"/>
<feature type="coiled-coil region" evidence="1">
    <location>
        <begin position="439"/>
        <end position="494"/>
    </location>
</feature>
<organism evidence="4">
    <name type="scientific">Alexandrium monilatum</name>
    <dbReference type="NCBI Taxonomy" id="311494"/>
    <lineage>
        <taxon>Eukaryota</taxon>
        <taxon>Sar</taxon>
        <taxon>Alveolata</taxon>
        <taxon>Dinophyceae</taxon>
        <taxon>Gonyaulacales</taxon>
        <taxon>Pyrocystaceae</taxon>
        <taxon>Alexandrium</taxon>
    </lineage>
</organism>
<feature type="region of interest" description="Disordered" evidence="2">
    <location>
        <begin position="634"/>
        <end position="665"/>
    </location>
</feature>
<dbReference type="EMBL" id="HBNR01071469">
    <property type="protein sequence ID" value="CAE4646529.1"/>
    <property type="molecule type" value="Transcribed_RNA"/>
</dbReference>
<dbReference type="PANTHER" id="PTHR23159:SF31">
    <property type="entry name" value="CENTROSOME-ASSOCIATED PROTEIN CEP250 ISOFORM X1"/>
    <property type="match status" value="1"/>
</dbReference>
<sequence length="727" mass="78376">MQQPTRAALFALLSLAALHAAVAARARQNSEAQALANPIRKVVTMLQGMQKKVTEEGETERKLYEKFMCYCKSGGSDLQASISAAETKAPAVSSDIEASEGKLTQTKEGLKQAQVDRSAAKDAMKEATALREKEAAAFAAEKADYEANIGAIKSAVAALEKGMAGSFLQTETAQVLRQIVIKASMLETDRQELVSFLSGSAGSSYVPQSGEITGILKEMGDTMSKGLAEATATEKAAIKTYEELIAAKTKETAALTASIESKTTQIGELGVQIVNMKSDLSDTQASLAEDTKFLAELKGSCDTKTAEWEERSKTRADELVALAETIKVLNDDDALELFKKTLPSTSASFVQVASSMSAERSRALGSLRRALGAARPRDRASLDFIVLALSGKKAMSKGGFDKVIKMIDGMVEALKKEQADDEHKKEYCAKQLDTSDDKKKALERAVSDEETAIEAAKDGLTTLTSEIAALEAGIAELDKSVAEATEQRKEEHTEFQELMASDSAAKELLIFAKNRLNKFYNPKLYVPPPKRELSREDRIVVNMGGTAPPTPAPGGIAGTGVTVLAQVSSKAQLRKDAAAPPPETWGAYAKKSQETTGVIAMMDLLIKDLDKEMTEAETEEQNAQAEYEVLMKDSAEKRTSDSKSLTDKGAAKAGVEEDLEEHKASKRAAGTELMATLKYISSLHAECDWLLQYFDVRKEARAGEVESLKQAKAVLNGADYSLLQTRQ</sequence>
<gene>
    <name evidence="4" type="ORF">AMON00008_LOCUS50622</name>
</gene>
<feature type="signal peptide" evidence="3">
    <location>
        <begin position="1"/>
        <end position="23"/>
    </location>
</feature>
<keyword evidence="3" id="KW-0732">Signal</keyword>
<keyword evidence="1" id="KW-0175">Coiled coil</keyword>
<dbReference type="Gene3D" id="1.10.287.1490">
    <property type="match status" value="1"/>
</dbReference>
<reference evidence="4" key="1">
    <citation type="submission" date="2021-01" db="EMBL/GenBank/DDBJ databases">
        <authorList>
            <person name="Corre E."/>
            <person name="Pelletier E."/>
            <person name="Niang G."/>
            <person name="Scheremetjew M."/>
            <person name="Finn R."/>
            <person name="Kale V."/>
            <person name="Holt S."/>
            <person name="Cochrane G."/>
            <person name="Meng A."/>
            <person name="Brown T."/>
            <person name="Cohen L."/>
        </authorList>
    </citation>
    <scope>NUCLEOTIDE SEQUENCE</scope>
    <source>
        <strain evidence="4">CCMP3105</strain>
    </source>
</reference>
<evidence type="ECO:0000313" key="4">
    <source>
        <dbReference type="EMBL" id="CAE4646529.1"/>
    </source>
</evidence>
<protein>
    <submittedName>
        <fullName evidence="4">Uncharacterized protein</fullName>
    </submittedName>
</protein>
<evidence type="ECO:0000256" key="3">
    <source>
        <dbReference type="SAM" id="SignalP"/>
    </source>
</evidence>
<accession>A0A7S4SIH2</accession>
<dbReference type="PANTHER" id="PTHR23159">
    <property type="entry name" value="CENTROSOMAL PROTEIN 2"/>
    <property type="match status" value="1"/>
</dbReference>
<feature type="chain" id="PRO_5030942123" evidence="3">
    <location>
        <begin position="24"/>
        <end position="727"/>
    </location>
</feature>
<proteinExistence type="predicted"/>
<feature type="coiled-coil region" evidence="1">
    <location>
        <begin position="599"/>
        <end position="633"/>
    </location>
</feature>
<evidence type="ECO:0000256" key="1">
    <source>
        <dbReference type="SAM" id="Coils"/>
    </source>
</evidence>
<evidence type="ECO:0000256" key="2">
    <source>
        <dbReference type="SAM" id="MobiDB-lite"/>
    </source>
</evidence>
<name>A0A7S4SIH2_9DINO</name>
<feature type="compositionally biased region" description="Basic and acidic residues" evidence="2">
    <location>
        <begin position="634"/>
        <end position="650"/>
    </location>
</feature>